<evidence type="ECO:0000259" key="1">
    <source>
        <dbReference type="SMART" id="SM00516"/>
    </source>
</evidence>
<dbReference type="Proteomes" id="UP001345219">
    <property type="component" value="Chromosome 16"/>
</dbReference>
<reference evidence="2 3" key="1">
    <citation type="journal article" date="2023" name="Hortic Res">
        <title>Pangenome of water caltrop reveals structural variations and asymmetric subgenome divergence after allopolyploidization.</title>
        <authorList>
            <person name="Zhang X."/>
            <person name="Chen Y."/>
            <person name="Wang L."/>
            <person name="Yuan Y."/>
            <person name="Fang M."/>
            <person name="Shi L."/>
            <person name="Lu R."/>
            <person name="Comes H.P."/>
            <person name="Ma Y."/>
            <person name="Chen Y."/>
            <person name="Huang G."/>
            <person name="Zhou Y."/>
            <person name="Zheng Z."/>
            <person name="Qiu Y."/>
        </authorList>
    </citation>
    <scope>NUCLEOTIDE SEQUENCE [LARGE SCALE GENOMIC DNA]</scope>
    <source>
        <tissue evidence="2">Roots</tissue>
    </source>
</reference>
<evidence type="ECO:0000313" key="3">
    <source>
        <dbReference type="Proteomes" id="UP001345219"/>
    </source>
</evidence>
<dbReference type="PANTHER" id="PTHR48411:SF1">
    <property type="entry name" value="OS01G0948300 PROTEIN"/>
    <property type="match status" value="1"/>
</dbReference>
<comment type="caution">
    <text evidence="2">The sequence shown here is derived from an EMBL/GenBank/DDBJ whole genome shotgun (WGS) entry which is preliminary data.</text>
</comment>
<dbReference type="Pfam" id="PF13716">
    <property type="entry name" value="CRAL_TRIO_2"/>
    <property type="match status" value="1"/>
</dbReference>
<organism evidence="2 3">
    <name type="scientific">Trapa incisa</name>
    <dbReference type="NCBI Taxonomy" id="236973"/>
    <lineage>
        <taxon>Eukaryota</taxon>
        <taxon>Viridiplantae</taxon>
        <taxon>Streptophyta</taxon>
        <taxon>Embryophyta</taxon>
        <taxon>Tracheophyta</taxon>
        <taxon>Spermatophyta</taxon>
        <taxon>Magnoliopsida</taxon>
        <taxon>eudicotyledons</taxon>
        <taxon>Gunneridae</taxon>
        <taxon>Pentapetalae</taxon>
        <taxon>rosids</taxon>
        <taxon>malvids</taxon>
        <taxon>Myrtales</taxon>
        <taxon>Lythraceae</taxon>
        <taxon>Trapa</taxon>
    </lineage>
</organism>
<dbReference type="SMART" id="SM00516">
    <property type="entry name" value="SEC14"/>
    <property type="match status" value="1"/>
</dbReference>
<gene>
    <name evidence="2" type="ORF">SAY87_021477</name>
</gene>
<keyword evidence="3" id="KW-1185">Reference proteome</keyword>
<evidence type="ECO:0000313" key="2">
    <source>
        <dbReference type="EMBL" id="KAK4752679.1"/>
    </source>
</evidence>
<name>A0AAN7JS15_9MYRT</name>
<sequence length="219" mass="25432">MDNYSSSPPPPPPMHASMSDSQQFHLLDKLKVFRIGGRDKLGRDILCVIGKLFPARFVSGHVLKRYLEEKIYRKLEQRPFSVVYVHTGVHRGENFPGISTVWSIYEAIPISVRQNIEAVYFVHPDLQARLFLAIFGRVFLSGGLYSKLKYLNRLEFLWEHVRRKEIREMPEFVYEYDEELDDQCQMVDFGPEGDHPRTLHPSTALPESVVPSYSMRCIS</sequence>
<dbReference type="InterPro" id="IPR001251">
    <property type="entry name" value="CRAL-TRIO_dom"/>
</dbReference>
<protein>
    <recommendedName>
        <fullName evidence="1">CRAL-TRIO domain-containing protein</fullName>
    </recommendedName>
</protein>
<dbReference type="AlphaFoldDB" id="A0AAN7JS15"/>
<dbReference type="CDD" id="cd00170">
    <property type="entry name" value="SEC14"/>
    <property type="match status" value="1"/>
</dbReference>
<feature type="domain" description="CRAL-TRIO" evidence="1">
    <location>
        <begin position="26"/>
        <end position="178"/>
    </location>
</feature>
<dbReference type="EMBL" id="JAXIOK010000016">
    <property type="protein sequence ID" value="KAK4752679.1"/>
    <property type="molecule type" value="Genomic_DNA"/>
</dbReference>
<dbReference type="PANTHER" id="PTHR48411">
    <property type="entry name" value="OS01G0948300 PROTEIN"/>
    <property type="match status" value="1"/>
</dbReference>
<dbReference type="Gene3D" id="3.40.525.10">
    <property type="entry name" value="CRAL-TRIO lipid binding domain"/>
    <property type="match status" value="1"/>
</dbReference>
<accession>A0AAN7JS15</accession>
<proteinExistence type="predicted"/>
<dbReference type="InterPro" id="IPR036865">
    <property type="entry name" value="CRAL-TRIO_dom_sf"/>
</dbReference>